<evidence type="ECO:0000313" key="2">
    <source>
        <dbReference type="EMBL" id="KAF0290978.1"/>
    </source>
</evidence>
<evidence type="ECO:0000313" key="3">
    <source>
        <dbReference type="Proteomes" id="UP000440578"/>
    </source>
</evidence>
<dbReference type="EMBL" id="VIIS01001917">
    <property type="protein sequence ID" value="KAF0290978.1"/>
    <property type="molecule type" value="Genomic_DNA"/>
</dbReference>
<feature type="chain" id="PRO_5025482426" evidence="1">
    <location>
        <begin position="19"/>
        <end position="185"/>
    </location>
</feature>
<dbReference type="AlphaFoldDB" id="A0A6A4VKU0"/>
<comment type="caution">
    <text evidence="2">The sequence shown here is derived from an EMBL/GenBank/DDBJ whole genome shotgun (WGS) entry which is preliminary data.</text>
</comment>
<organism evidence="2 3">
    <name type="scientific">Amphibalanus amphitrite</name>
    <name type="common">Striped barnacle</name>
    <name type="synonym">Balanus amphitrite</name>
    <dbReference type="NCBI Taxonomy" id="1232801"/>
    <lineage>
        <taxon>Eukaryota</taxon>
        <taxon>Metazoa</taxon>
        <taxon>Ecdysozoa</taxon>
        <taxon>Arthropoda</taxon>
        <taxon>Crustacea</taxon>
        <taxon>Multicrustacea</taxon>
        <taxon>Cirripedia</taxon>
        <taxon>Thoracica</taxon>
        <taxon>Thoracicalcarea</taxon>
        <taxon>Balanomorpha</taxon>
        <taxon>Balanoidea</taxon>
        <taxon>Balanidae</taxon>
        <taxon>Amphibalaninae</taxon>
        <taxon>Amphibalanus</taxon>
    </lineage>
</organism>
<keyword evidence="1" id="KW-0732">Signal</keyword>
<keyword evidence="3" id="KW-1185">Reference proteome</keyword>
<name>A0A6A4VKU0_AMPAM</name>
<accession>A0A6A4VKU0</accession>
<dbReference type="Proteomes" id="UP000440578">
    <property type="component" value="Unassembled WGS sequence"/>
</dbReference>
<feature type="signal peptide" evidence="1">
    <location>
        <begin position="1"/>
        <end position="18"/>
    </location>
</feature>
<reference evidence="2 3" key="1">
    <citation type="submission" date="2019-07" db="EMBL/GenBank/DDBJ databases">
        <title>Draft genome assembly of a fouling barnacle, Amphibalanus amphitrite (Darwin, 1854): The first reference genome for Thecostraca.</title>
        <authorList>
            <person name="Kim W."/>
        </authorList>
    </citation>
    <scope>NUCLEOTIDE SEQUENCE [LARGE SCALE GENOMIC DNA]</scope>
    <source>
        <strain evidence="2">SNU_AA5</strain>
        <tissue evidence="2">Soma without cirri and trophi</tissue>
    </source>
</reference>
<gene>
    <name evidence="2" type="ORF">FJT64_010853</name>
</gene>
<evidence type="ECO:0000256" key="1">
    <source>
        <dbReference type="SAM" id="SignalP"/>
    </source>
</evidence>
<protein>
    <submittedName>
        <fullName evidence="2">Uncharacterized protein</fullName>
    </submittedName>
</protein>
<proteinExistence type="predicted"/>
<sequence>MVLCCAVIATLMTSRASAGGRNKNFFHGYGGPPQHFVKHAYTRHYYGLGHAVSNYPPFWLYDMSTPIRTVNHHHAVSNDPPFWLYDIHQYGQYTHHHAVSNDPPFWLYDSEYTNTDSKAHHHAVSNDPPFWLYDNGKKGGGKRRGRGGKKRDRGGVIVVKHGGYGGYGGGYGGGYDDYDYYDDLY</sequence>